<evidence type="ECO:0000259" key="6">
    <source>
        <dbReference type="PROSITE" id="PS50089"/>
    </source>
</evidence>
<reference evidence="7" key="1">
    <citation type="submission" date="2018-10" db="EMBL/GenBank/DDBJ databases">
        <title>Hidden diversity of soil giant viruses.</title>
        <authorList>
            <person name="Schulz F."/>
            <person name="Alteio L."/>
            <person name="Goudeau D."/>
            <person name="Ryan E.M."/>
            <person name="Malmstrom R.R."/>
            <person name="Blanchard J."/>
            <person name="Woyke T."/>
        </authorList>
    </citation>
    <scope>NUCLEOTIDE SEQUENCE</scope>
    <source>
        <strain evidence="7">TEV1</strain>
    </source>
</reference>
<dbReference type="PROSITE" id="PS50089">
    <property type="entry name" value="ZF_RING_2"/>
    <property type="match status" value="1"/>
</dbReference>
<dbReference type="InterPro" id="IPR017907">
    <property type="entry name" value="Znf_RING_CS"/>
</dbReference>
<dbReference type="PANTHER" id="PTHR46016">
    <property type="entry name" value="ZINC FINGER, RING/FYVE/PHD-TYPE"/>
    <property type="match status" value="1"/>
</dbReference>
<name>A0A3G4ZN30_9VIRU</name>
<dbReference type="SUPFAM" id="SSF57850">
    <property type="entry name" value="RING/U-box"/>
    <property type="match status" value="1"/>
</dbReference>
<dbReference type="PROSITE" id="PS00518">
    <property type="entry name" value="ZF_RING_1"/>
    <property type="match status" value="1"/>
</dbReference>
<feature type="region of interest" description="Disordered" evidence="5">
    <location>
        <begin position="382"/>
        <end position="408"/>
    </location>
</feature>
<dbReference type="InterPro" id="IPR051438">
    <property type="entry name" value="RNF_E3_ubiq-protein_ligase"/>
</dbReference>
<evidence type="ECO:0000256" key="5">
    <source>
        <dbReference type="SAM" id="MobiDB-lite"/>
    </source>
</evidence>
<dbReference type="InterPro" id="IPR013083">
    <property type="entry name" value="Znf_RING/FYVE/PHD"/>
</dbReference>
<dbReference type="GO" id="GO:0061630">
    <property type="term" value="F:ubiquitin protein ligase activity"/>
    <property type="evidence" value="ECO:0007669"/>
    <property type="project" value="TreeGrafter"/>
</dbReference>
<dbReference type="PANTHER" id="PTHR46016:SF1">
    <property type="entry name" value="RING-TYPE DOMAIN-CONTAINING PROTEIN"/>
    <property type="match status" value="1"/>
</dbReference>
<evidence type="ECO:0000313" key="7">
    <source>
        <dbReference type="EMBL" id="AYV76258.1"/>
    </source>
</evidence>
<evidence type="ECO:0000256" key="4">
    <source>
        <dbReference type="PROSITE-ProRule" id="PRU00175"/>
    </source>
</evidence>
<organism evidence="7">
    <name type="scientific">Terrestrivirus sp</name>
    <dbReference type="NCBI Taxonomy" id="2487775"/>
    <lineage>
        <taxon>Viruses</taxon>
        <taxon>Varidnaviria</taxon>
        <taxon>Bamfordvirae</taxon>
        <taxon>Nucleocytoviricota</taxon>
        <taxon>Megaviricetes</taxon>
        <taxon>Imitervirales</taxon>
        <taxon>Mimiviridae</taxon>
        <taxon>Klosneuvirinae</taxon>
    </lineage>
</organism>
<dbReference type="EMBL" id="MK071983">
    <property type="protein sequence ID" value="AYV76258.1"/>
    <property type="molecule type" value="Genomic_DNA"/>
</dbReference>
<accession>A0A3G4ZN30</accession>
<keyword evidence="1" id="KW-0479">Metal-binding</keyword>
<evidence type="ECO:0000256" key="2">
    <source>
        <dbReference type="ARBA" id="ARBA00022771"/>
    </source>
</evidence>
<evidence type="ECO:0000256" key="3">
    <source>
        <dbReference type="ARBA" id="ARBA00022833"/>
    </source>
</evidence>
<feature type="domain" description="RING-type" evidence="6">
    <location>
        <begin position="515"/>
        <end position="550"/>
    </location>
</feature>
<proteinExistence type="predicted"/>
<dbReference type="GO" id="GO:0006511">
    <property type="term" value="P:ubiquitin-dependent protein catabolic process"/>
    <property type="evidence" value="ECO:0007669"/>
    <property type="project" value="TreeGrafter"/>
</dbReference>
<dbReference type="SMART" id="SM00184">
    <property type="entry name" value="RING"/>
    <property type="match status" value="1"/>
</dbReference>
<dbReference type="GO" id="GO:0000209">
    <property type="term" value="P:protein polyubiquitination"/>
    <property type="evidence" value="ECO:0007669"/>
    <property type="project" value="TreeGrafter"/>
</dbReference>
<protein>
    <submittedName>
        <fullName evidence="7">RING finger protein 166-like protein</fullName>
    </submittedName>
</protein>
<keyword evidence="2 4" id="KW-0863">Zinc-finger</keyword>
<dbReference type="InterPro" id="IPR001841">
    <property type="entry name" value="Znf_RING"/>
</dbReference>
<sequence length="734" mass="84503">MNKLKKDIDIKDVVNSSIYVSNGFRGVDIDSTDNEFHNDVHIHIDDSDDRYYENIGATINDNISGSMSSDVISINKNNNKNDDNPMAKKIFEIINFINRMDDKTKSQVINFIVNSNIFDQINKNKIFELIEGNQLKYELSSQKMISNGLSLSDNSLTSRHEPVFLRGSPDGFLADFSSVFFGDESILKTIEKNRKNPIMIKRREVPESCRNIFTNLLTSNMFPKDRSPKIHLLCATPEPKPLSKSDEQKIIHSIMDDHNFDDTSDDSNDDDLNFDFDNDMSTNILDFSSVFPSLSAYSDKEAYDKYKKMHEQMNPQEKIIPQFKLHLVANKIPPILSTNSTHSIRPDPILNVNPKPVPDGIDFHQLMSESEFMTDELGYTTAVTPNTTNTSNGSNGSNGSNNSRHVENTGFDMSAVGRGKRVGRGKIVTYEGRSVSSRMMGPRAVFSSHFRQAYCSSQPTEWDIAKQEILNKSTDGKLNVNEINKLYEKSFPRIYFDLGECDNADILSKEYEYTCSICTCIFNKPQYLHCKHTFCVDCIDRIHNQKCPLCVTPFLSHQVFPNKELDEMLSVLRFKCSTCNKTHCGNDCSVFKAKCKKCKKEMTKNEFFTHVTEEKAMKNTNAYDDLDYILWKYTGYEYENQCRIVKKCTHCSGLYYNEKIEEHEKVCDKQYYTCKGCCEQIKKIDKNYHEEYCVSKCSHCKGKFSRGDVILHELKCQMKMNKKKWKAERKYSHR</sequence>
<gene>
    <name evidence="7" type="ORF">Terrestrivirus5_80</name>
</gene>
<keyword evidence="3" id="KW-0862">Zinc</keyword>
<evidence type="ECO:0000256" key="1">
    <source>
        <dbReference type="ARBA" id="ARBA00022723"/>
    </source>
</evidence>
<dbReference type="Gene3D" id="3.30.40.10">
    <property type="entry name" value="Zinc/RING finger domain, C3HC4 (zinc finger)"/>
    <property type="match status" value="1"/>
</dbReference>
<feature type="compositionally biased region" description="Low complexity" evidence="5">
    <location>
        <begin position="382"/>
        <end position="403"/>
    </location>
</feature>
<dbReference type="GO" id="GO:0008270">
    <property type="term" value="F:zinc ion binding"/>
    <property type="evidence" value="ECO:0007669"/>
    <property type="project" value="UniProtKB-KW"/>
</dbReference>